<dbReference type="InterPro" id="IPR003825">
    <property type="entry name" value="Colicin-V_CvpA"/>
</dbReference>
<feature type="transmembrane region" description="Helical" evidence="5">
    <location>
        <begin position="101"/>
        <end position="122"/>
    </location>
</feature>
<accession>A0A1J5S401</accession>
<evidence type="ECO:0000256" key="5">
    <source>
        <dbReference type="SAM" id="Phobius"/>
    </source>
</evidence>
<dbReference type="PANTHER" id="PTHR36926">
    <property type="entry name" value="COLICIN V PRODUCTION PROTEIN"/>
    <property type="match status" value="1"/>
</dbReference>
<evidence type="ECO:0000256" key="1">
    <source>
        <dbReference type="ARBA" id="ARBA00004141"/>
    </source>
</evidence>
<feature type="transmembrane region" description="Helical" evidence="5">
    <location>
        <begin position="64"/>
        <end position="89"/>
    </location>
</feature>
<name>A0A1J5S401_9ZZZZ</name>
<gene>
    <name evidence="6" type="primary">cvpA_6</name>
    <name evidence="6" type="ORF">GALL_215160</name>
</gene>
<dbReference type="EMBL" id="MLJW01000148">
    <property type="protein sequence ID" value="OIQ96475.1"/>
    <property type="molecule type" value="Genomic_DNA"/>
</dbReference>
<sequence>MTLFDYAVIAIILLSALVGWWRGFMYELFSLIGWLAAYIVAHTYSAQVLPYVPAAVGANNIRSAAAFAALFIVTLIVGALFAWFLARLAKFAGLSGMDGKFGAIFGMLRGGLVVIALVWLGGLTDLPQLPFWRNALSSKPLQEMALYAKDYLPEDAARK</sequence>
<feature type="transmembrane region" description="Helical" evidence="5">
    <location>
        <begin position="31"/>
        <end position="52"/>
    </location>
</feature>
<protein>
    <submittedName>
        <fullName evidence="6">Colicin V production protein</fullName>
    </submittedName>
</protein>
<dbReference type="AlphaFoldDB" id="A0A1J5S401"/>
<organism evidence="6">
    <name type="scientific">mine drainage metagenome</name>
    <dbReference type="NCBI Taxonomy" id="410659"/>
    <lineage>
        <taxon>unclassified sequences</taxon>
        <taxon>metagenomes</taxon>
        <taxon>ecological metagenomes</taxon>
    </lineage>
</organism>
<comment type="subcellular location">
    <subcellularLocation>
        <location evidence="1">Membrane</location>
        <topology evidence="1">Multi-pass membrane protein</topology>
    </subcellularLocation>
</comment>
<keyword evidence="4 5" id="KW-0472">Membrane</keyword>
<feature type="transmembrane region" description="Helical" evidence="5">
    <location>
        <begin position="6"/>
        <end position="24"/>
    </location>
</feature>
<comment type="caution">
    <text evidence="6">The sequence shown here is derived from an EMBL/GenBank/DDBJ whole genome shotgun (WGS) entry which is preliminary data.</text>
</comment>
<dbReference type="Pfam" id="PF02674">
    <property type="entry name" value="Colicin_V"/>
    <property type="match status" value="1"/>
</dbReference>
<reference evidence="6" key="1">
    <citation type="submission" date="2016-10" db="EMBL/GenBank/DDBJ databases">
        <title>Sequence of Gallionella enrichment culture.</title>
        <authorList>
            <person name="Poehlein A."/>
            <person name="Muehling M."/>
            <person name="Daniel R."/>
        </authorList>
    </citation>
    <scope>NUCLEOTIDE SEQUENCE</scope>
</reference>
<keyword evidence="2 5" id="KW-0812">Transmembrane</keyword>
<dbReference type="InterPro" id="IPR052719">
    <property type="entry name" value="CvpA-like"/>
</dbReference>
<dbReference type="GO" id="GO:0016020">
    <property type="term" value="C:membrane"/>
    <property type="evidence" value="ECO:0007669"/>
    <property type="project" value="UniProtKB-SubCell"/>
</dbReference>
<evidence type="ECO:0000256" key="4">
    <source>
        <dbReference type="ARBA" id="ARBA00023136"/>
    </source>
</evidence>
<evidence type="ECO:0000256" key="2">
    <source>
        <dbReference type="ARBA" id="ARBA00022692"/>
    </source>
</evidence>
<dbReference type="GO" id="GO:0009403">
    <property type="term" value="P:toxin biosynthetic process"/>
    <property type="evidence" value="ECO:0007669"/>
    <property type="project" value="InterPro"/>
</dbReference>
<dbReference type="PANTHER" id="PTHR36926:SF1">
    <property type="entry name" value="COLICIN V PRODUCTION PROTEIN"/>
    <property type="match status" value="1"/>
</dbReference>
<evidence type="ECO:0000256" key="3">
    <source>
        <dbReference type="ARBA" id="ARBA00022989"/>
    </source>
</evidence>
<keyword evidence="3 5" id="KW-1133">Transmembrane helix</keyword>
<evidence type="ECO:0000313" key="6">
    <source>
        <dbReference type="EMBL" id="OIQ96475.1"/>
    </source>
</evidence>
<proteinExistence type="predicted"/>